<dbReference type="AlphaFoldDB" id="A0A834I1H6"/>
<comment type="caution">
    <text evidence="2">The sequence shown here is derived from an EMBL/GenBank/DDBJ whole genome shotgun (WGS) entry which is preliminary data.</text>
</comment>
<dbReference type="Gene3D" id="1.20.58.120">
    <property type="entry name" value="BAG domain"/>
    <property type="match status" value="1"/>
</dbReference>
<evidence type="ECO:0000313" key="2">
    <source>
        <dbReference type="EMBL" id="KAF7270993.1"/>
    </source>
</evidence>
<protein>
    <submittedName>
        <fullName evidence="2">Uncharacterized protein</fullName>
    </submittedName>
</protein>
<feature type="compositionally biased region" description="Low complexity" evidence="1">
    <location>
        <begin position="19"/>
        <end position="30"/>
    </location>
</feature>
<dbReference type="EMBL" id="JAACXV010014029">
    <property type="protein sequence ID" value="KAF7270993.1"/>
    <property type="molecule type" value="Genomic_DNA"/>
</dbReference>
<organism evidence="2 3">
    <name type="scientific">Rhynchophorus ferrugineus</name>
    <name type="common">Red palm weevil</name>
    <name type="synonym">Curculio ferrugineus</name>
    <dbReference type="NCBI Taxonomy" id="354439"/>
    <lineage>
        <taxon>Eukaryota</taxon>
        <taxon>Metazoa</taxon>
        <taxon>Ecdysozoa</taxon>
        <taxon>Arthropoda</taxon>
        <taxon>Hexapoda</taxon>
        <taxon>Insecta</taxon>
        <taxon>Pterygota</taxon>
        <taxon>Neoptera</taxon>
        <taxon>Endopterygota</taxon>
        <taxon>Coleoptera</taxon>
        <taxon>Polyphaga</taxon>
        <taxon>Cucujiformia</taxon>
        <taxon>Curculionidae</taxon>
        <taxon>Dryophthorinae</taxon>
        <taxon>Rhynchophorus</taxon>
    </lineage>
</organism>
<proteinExistence type="predicted"/>
<dbReference type="GO" id="GO:0051087">
    <property type="term" value="F:protein-folding chaperone binding"/>
    <property type="evidence" value="ECO:0007669"/>
    <property type="project" value="InterPro"/>
</dbReference>
<sequence>MTEKQPTCSKISSSEFLLSELPDDSPSSSSAETVNSKEQIVENQQQQKMEGEEIDLYQFEQEALNKINSIKCEVEHLKEEILIFDKDTLKSLFGRYEELLILKTLDLDDIETRVVFYLFYSAQLAAARADQRSSCVGLEGSSNRKLPPPLLRSRTLPAIVVPGVNILQAQLGNYVRNNEQYLQPPQHHVKSSLAGRLSVGRVSFSRDDTAPLETRRKSAISRLCGSGHYGPERSEDGGLMLRVPSPHVVAARAYRMSSSPQPGPSSSGAFSRISKLLIPGSSKNQIVVDDSNVTRRLSWERRDPGISRLPRSSSIDSMVEAVWSEAPVSPSEPLPVPVVTEKRYSLRPDRALALVSPGVGRRVKGQRATNGK</sequence>
<gene>
    <name evidence="2" type="ORF">GWI33_016090</name>
</gene>
<feature type="compositionally biased region" description="Polar residues" evidence="1">
    <location>
        <begin position="31"/>
        <end position="47"/>
    </location>
</feature>
<name>A0A834I1H6_RHYFE</name>
<dbReference type="OrthoDB" id="8195429at2759"/>
<dbReference type="Proteomes" id="UP000625711">
    <property type="component" value="Unassembled WGS sequence"/>
</dbReference>
<evidence type="ECO:0000256" key="1">
    <source>
        <dbReference type="SAM" id="MobiDB-lite"/>
    </source>
</evidence>
<reference evidence="2" key="1">
    <citation type="submission" date="2020-08" db="EMBL/GenBank/DDBJ databases">
        <title>Genome sequencing and assembly of the red palm weevil Rhynchophorus ferrugineus.</title>
        <authorList>
            <person name="Dias G.B."/>
            <person name="Bergman C.M."/>
            <person name="Manee M."/>
        </authorList>
    </citation>
    <scope>NUCLEOTIDE SEQUENCE</scope>
    <source>
        <strain evidence="2">AA-2017</strain>
        <tissue evidence="2">Whole larva</tissue>
    </source>
</reference>
<dbReference type="InterPro" id="IPR036533">
    <property type="entry name" value="BAG_dom_sf"/>
</dbReference>
<accession>A0A834I1H6</accession>
<keyword evidence="3" id="KW-1185">Reference proteome</keyword>
<evidence type="ECO:0000313" key="3">
    <source>
        <dbReference type="Proteomes" id="UP000625711"/>
    </source>
</evidence>
<feature type="region of interest" description="Disordered" evidence="1">
    <location>
        <begin position="19"/>
        <end position="47"/>
    </location>
</feature>